<name>A0A9D2EEJ4_9MICO</name>
<keyword evidence="2" id="KW-0812">Transmembrane</keyword>
<gene>
    <name evidence="3" type="ORF">H9815_09520</name>
</gene>
<proteinExistence type="predicted"/>
<evidence type="ECO:0000313" key="3">
    <source>
        <dbReference type="EMBL" id="HIZ36003.1"/>
    </source>
</evidence>
<evidence type="ECO:0000313" key="4">
    <source>
        <dbReference type="Proteomes" id="UP000824037"/>
    </source>
</evidence>
<reference evidence="3" key="2">
    <citation type="submission" date="2021-04" db="EMBL/GenBank/DDBJ databases">
        <authorList>
            <person name="Gilroy R."/>
        </authorList>
    </citation>
    <scope>NUCLEOTIDE SEQUENCE</scope>
    <source>
        <strain evidence="3">ChiGjej4B4-7305</strain>
    </source>
</reference>
<keyword evidence="2" id="KW-1133">Transmembrane helix</keyword>
<comment type="caution">
    <text evidence="3">The sequence shown here is derived from an EMBL/GenBank/DDBJ whole genome shotgun (WGS) entry which is preliminary data.</text>
</comment>
<feature type="coiled-coil region" evidence="1">
    <location>
        <begin position="66"/>
        <end position="100"/>
    </location>
</feature>
<dbReference type="EMBL" id="DXBY01000162">
    <property type="protein sequence ID" value="HIZ36003.1"/>
    <property type="molecule type" value="Genomic_DNA"/>
</dbReference>
<evidence type="ECO:0000256" key="2">
    <source>
        <dbReference type="SAM" id="Phobius"/>
    </source>
</evidence>
<evidence type="ECO:0000256" key="1">
    <source>
        <dbReference type="SAM" id="Coils"/>
    </source>
</evidence>
<protein>
    <submittedName>
        <fullName evidence="3">Uncharacterized protein</fullName>
    </submittedName>
</protein>
<dbReference type="AlphaFoldDB" id="A0A9D2EEJ4"/>
<keyword evidence="2" id="KW-0472">Membrane</keyword>
<organism evidence="3 4">
    <name type="scientific">Candidatus Ruania gallistercoris</name>
    <dbReference type="NCBI Taxonomy" id="2838746"/>
    <lineage>
        <taxon>Bacteria</taxon>
        <taxon>Bacillati</taxon>
        <taxon>Actinomycetota</taxon>
        <taxon>Actinomycetes</taxon>
        <taxon>Micrococcales</taxon>
        <taxon>Ruaniaceae</taxon>
        <taxon>Ruania</taxon>
    </lineage>
</organism>
<sequence length="126" mass="13764">MSRRKIVMVAVVVAAAAGAGLLLWRGEGWTGVFLLAAVVTVVLLQLDARRRLSDLAADVRRNRAELRTLAARVANQESARTELTRQLTRTTRTVGQLREEISAVDQHLGELDATIRSTTPPPTPRA</sequence>
<feature type="transmembrane region" description="Helical" evidence="2">
    <location>
        <begin position="28"/>
        <end position="46"/>
    </location>
</feature>
<dbReference type="Gene3D" id="1.20.5.300">
    <property type="match status" value="1"/>
</dbReference>
<reference evidence="3" key="1">
    <citation type="journal article" date="2021" name="PeerJ">
        <title>Extensive microbial diversity within the chicken gut microbiome revealed by metagenomics and culture.</title>
        <authorList>
            <person name="Gilroy R."/>
            <person name="Ravi A."/>
            <person name="Getino M."/>
            <person name="Pursley I."/>
            <person name="Horton D.L."/>
            <person name="Alikhan N.F."/>
            <person name="Baker D."/>
            <person name="Gharbi K."/>
            <person name="Hall N."/>
            <person name="Watson M."/>
            <person name="Adriaenssens E.M."/>
            <person name="Foster-Nyarko E."/>
            <person name="Jarju S."/>
            <person name="Secka A."/>
            <person name="Antonio M."/>
            <person name="Oren A."/>
            <person name="Chaudhuri R.R."/>
            <person name="La Ragione R."/>
            <person name="Hildebrand F."/>
            <person name="Pallen M.J."/>
        </authorList>
    </citation>
    <scope>NUCLEOTIDE SEQUENCE</scope>
    <source>
        <strain evidence="3">ChiGjej4B4-7305</strain>
    </source>
</reference>
<keyword evidence="1" id="KW-0175">Coiled coil</keyword>
<dbReference type="Proteomes" id="UP000824037">
    <property type="component" value="Unassembled WGS sequence"/>
</dbReference>
<accession>A0A9D2EEJ4</accession>